<evidence type="ECO:0000313" key="3">
    <source>
        <dbReference type="EMBL" id="GAA1878954.1"/>
    </source>
</evidence>
<dbReference type="GO" id="GO:0004497">
    <property type="term" value="F:monooxygenase activity"/>
    <property type="evidence" value="ECO:0007669"/>
    <property type="project" value="UniProtKB-KW"/>
</dbReference>
<gene>
    <name evidence="3" type="primary">yjiB_2</name>
    <name evidence="3" type="ORF">GCM10009836_70450</name>
</gene>
<dbReference type="PROSITE" id="PS00086">
    <property type="entry name" value="CYTOCHROME_P450"/>
    <property type="match status" value="1"/>
</dbReference>
<dbReference type="EMBL" id="BAAAQK010000028">
    <property type="protein sequence ID" value="GAA1878954.1"/>
    <property type="molecule type" value="Genomic_DNA"/>
</dbReference>
<dbReference type="InterPro" id="IPR001128">
    <property type="entry name" value="Cyt_P450"/>
</dbReference>
<dbReference type="InterPro" id="IPR002397">
    <property type="entry name" value="Cyt_P450_B"/>
</dbReference>
<comment type="caution">
    <text evidence="3">The sequence shown here is derived from an EMBL/GenBank/DDBJ whole genome shotgun (WGS) entry which is preliminary data.</text>
</comment>
<comment type="similarity">
    <text evidence="1 2">Belongs to the cytochrome P450 family.</text>
</comment>
<evidence type="ECO:0000256" key="2">
    <source>
        <dbReference type="RuleBase" id="RU000461"/>
    </source>
</evidence>
<proteinExistence type="inferred from homology"/>
<dbReference type="InterPro" id="IPR017972">
    <property type="entry name" value="Cyt_P450_CS"/>
</dbReference>
<keyword evidence="4" id="KW-1185">Reference proteome</keyword>
<keyword evidence="2" id="KW-0408">Iron</keyword>
<sequence length="407" mass="45419">MKPDQFDISIPGVWTDTSEFFASLLHEEPVYEFPDGQGYMISRYDDVRNAASHPELFSNSRPSYGGGVPEAEAILTAEGFPAVPTLSNNNPPSHVRFRRLVARVFSPQVVSALEPDIREIANTVIDDFGGRTEVDFVREYTDVFPSFVMADWLGVPRVDQRRFKAWSDDMIEVSLSPSMTPERRVECMRSYVDFQQYFAAIIEERRASPREDAVSLLVSARVDGERPLDVPEILELLRGFLIAGNDTTTNLLGGMMLLLLDHPEVMAEVRSDYGLIPALVEESLRFISPASWIMRTVERPTEVGGCPVSAGGRARLLLAAANRDGAQFEEPDVFDIHRDPTGHMAFGHGIHYCIGHLLARAEARIALEVLFDRAADIRLAVPRESVRQKPMPGVYALKGLPVLLQYS</sequence>
<keyword evidence="2" id="KW-0349">Heme</keyword>
<reference evidence="3 4" key="1">
    <citation type="journal article" date="2019" name="Int. J. Syst. Evol. Microbiol.">
        <title>The Global Catalogue of Microorganisms (GCM) 10K type strain sequencing project: providing services to taxonomists for standard genome sequencing and annotation.</title>
        <authorList>
            <consortium name="The Broad Institute Genomics Platform"/>
            <consortium name="The Broad Institute Genome Sequencing Center for Infectious Disease"/>
            <person name="Wu L."/>
            <person name="Ma J."/>
        </authorList>
    </citation>
    <scope>NUCLEOTIDE SEQUENCE [LARGE SCALE GENOMIC DNA]</scope>
    <source>
        <strain evidence="3 4">JCM 16009</strain>
    </source>
</reference>
<dbReference type="PRINTS" id="PR00385">
    <property type="entry name" value="P450"/>
</dbReference>
<keyword evidence="2" id="KW-0479">Metal-binding</keyword>
<dbReference type="SUPFAM" id="SSF48264">
    <property type="entry name" value="Cytochrome P450"/>
    <property type="match status" value="1"/>
</dbReference>
<accession>A0ABN2NNY3</accession>
<evidence type="ECO:0000256" key="1">
    <source>
        <dbReference type="ARBA" id="ARBA00010617"/>
    </source>
</evidence>
<dbReference type="Pfam" id="PF00067">
    <property type="entry name" value="p450"/>
    <property type="match status" value="1"/>
</dbReference>
<dbReference type="PANTHER" id="PTHR46696:SF4">
    <property type="entry name" value="BIOTIN BIOSYNTHESIS CYTOCHROME P450"/>
    <property type="match status" value="1"/>
</dbReference>
<name>A0ABN2NNY3_9PSEU</name>
<keyword evidence="2" id="KW-0560">Oxidoreductase</keyword>
<dbReference type="PRINTS" id="PR00359">
    <property type="entry name" value="BP450"/>
</dbReference>
<dbReference type="PANTHER" id="PTHR46696">
    <property type="entry name" value="P450, PUTATIVE (EUROFUNG)-RELATED"/>
    <property type="match status" value="1"/>
</dbReference>
<keyword evidence="2 3" id="KW-0503">Monooxygenase</keyword>
<dbReference type="Proteomes" id="UP001500449">
    <property type="component" value="Unassembled WGS sequence"/>
</dbReference>
<protein>
    <submittedName>
        <fullName evidence="3">Monooxygenase YjiB</fullName>
    </submittedName>
</protein>
<organism evidence="3 4">
    <name type="scientific">Pseudonocardia ailaonensis</name>
    <dbReference type="NCBI Taxonomy" id="367279"/>
    <lineage>
        <taxon>Bacteria</taxon>
        <taxon>Bacillati</taxon>
        <taxon>Actinomycetota</taxon>
        <taxon>Actinomycetes</taxon>
        <taxon>Pseudonocardiales</taxon>
        <taxon>Pseudonocardiaceae</taxon>
        <taxon>Pseudonocardia</taxon>
    </lineage>
</organism>
<evidence type="ECO:0000313" key="4">
    <source>
        <dbReference type="Proteomes" id="UP001500449"/>
    </source>
</evidence>
<dbReference type="RefSeq" id="WP_344427488.1">
    <property type="nucleotide sequence ID" value="NZ_BAAAQK010000028.1"/>
</dbReference>
<dbReference type="InterPro" id="IPR036396">
    <property type="entry name" value="Cyt_P450_sf"/>
</dbReference>
<dbReference type="Gene3D" id="1.10.630.10">
    <property type="entry name" value="Cytochrome P450"/>
    <property type="match status" value="1"/>
</dbReference>